<gene>
    <name evidence="5" type="ORF">CH376_19080</name>
    <name evidence="4" type="ORF">CH380_13690</name>
</gene>
<protein>
    <recommendedName>
        <fullName evidence="3">Lcl C-terminal domain-containing protein</fullName>
    </recommendedName>
</protein>
<dbReference type="RefSeq" id="WP_100786303.1">
    <property type="nucleotide sequence ID" value="NZ_NPDU01000067.1"/>
</dbReference>
<dbReference type="Pfam" id="PF07603">
    <property type="entry name" value="Lcl_C"/>
    <property type="match status" value="1"/>
</dbReference>
<reference evidence="6 7" key="1">
    <citation type="submission" date="2017-07" db="EMBL/GenBank/DDBJ databases">
        <title>Leptospira spp. isolated from tropical soils.</title>
        <authorList>
            <person name="Thibeaux R."/>
            <person name="Iraola G."/>
            <person name="Ferres I."/>
            <person name="Bierque E."/>
            <person name="Girault D."/>
            <person name="Soupe-Gilbert M.-E."/>
            <person name="Picardeau M."/>
            <person name="Goarant C."/>
        </authorList>
    </citation>
    <scope>NUCLEOTIDE SEQUENCE [LARGE SCALE GENOMIC DNA]</scope>
    <source>
        <strain evidence="4 7">FH2-B-C1</strain>
        <strain evidence="5 6">FH2-B-D1</strain>
    </source>
</reference>
<evidence type="ECO:0000259" key="3">
    <source>
        <dbReference type="Pfam" id="PF07603"/>
    </source>
</evidence>
<feature type="compositionally biased region" description="Polar residues" evidence="2">
    <location>
        <begin position="405"/>
        <end position="416"/>
    </location>
</feature>
<keyword evidence="1" id="KW-0732">Signal</keyword>
<evidence type="ECO:0000313" key="5">
    <source>
        <dbReference type="EMBL" id="PJZ60327.1"/>
    </source>
</evidence>
<dbReference type="InterPro" id="IPR014755">
    <property type="entry name" value="Cu-Rt/internalin_Ig-like"/>
</dbReference>
<feature type="region of interest" description="Disordered" evidence="2">
    <location>
        <begin position="405"/>
        <end position="432"/>
    </location>
</feature>
<comment type="caution">
    <text evidence="4">The sequence shown here is derived from an EMBL/GenBank/DDBJ whole genome shotgun (WGS) entry which is preliminary data.</text>
</comment>
<evidence type="ECO:0000313" key="6">
    <source>
        <dbReference type="Proteomes" id="UP000232149"/>
    </source>
</evidence>
<dbReference type="InterPro" id="IPR011460">
    <property type="entry name" value="Lcl_C"/>
</dbReference>
<dbReference type="AlphaFoldDB" id="A0A2M9YML2"/>
<evidence type="ECO:0000313" key="4">
    <source>
        <dbReference type="EMBL" id="PJZ52793.1"/>
    </source>
</evidence>
<evidence type="ECO:0000256" key="1">
    <source>
        <dbReference type="ARBA" id="ARBA00022729"/>
    </source>
</evidence>
<feature type="domain" description="Lcl C-terminal" evidence="3">
    <location>
        <begin position="585"/>
        <end position="677"/>
    </location>
</feature>
<accession>A0A2M9YML2</accession>
<evidence type="ECO:0000313" key="7">
    <source>
        <dbReference type="Proteomes" id="UP000232188"/>
    </source>
</evidence>
<dbReference type="Proteomes" id="UP000232149">
    <property type="component" value="Unassembled WGS sequence"/>
</dbReference>
<dbReference type="EMBL" id="NPDU01000067">
    <property type="protein sequence ID" value="PJZ60327.1"/>
    <property type="molecule type" value="Genomic_DNA"/>
</dbReference>
<keyword evidence="6" id="KW-1185">Reference proteome</keyword>
<name>A0A2M9YML2_9LEPT</name>
<dbReference type="EMBL" id="NPDV01000011">
    <property type="protein sequence ID" value="PJZ52793.1"/>
    <property type="molecule type" value="Genomic_DNA"/>
</dbReference>
<organism evidence="4 7">
    <name type="scientific">Leptospira adleri</name>
    <dbReference type="NCBI Taxonomy" id="2023186"/>
    <lineage>
        <taxon>Bacteria</taxon>
        <taxon>Pseudomonadati</taxon>
        <taxon>Spirochaetota</taxon>
        <taxon>Spirochaetia</taxon>
        <taxon>Leptospirales</taxon>
        <taxon>Leptospiraceae</taxon>
        <taxon>Leptospira</taxon>
    </lineage>
</organism>
<evidence type="ECO:0000256" key="2">
    <source>
        <dbReference type="SAM" id="MobiDB-lite"/>
    </source>
</evidence>
<proteinExistence type="predicted"/>
<sequence length="743" mass="78595">MKKPYLPLNVRIRSFWKFALVPSILLFHFSNCLTDKGNKNSPFFFFPSGISSASSAVAPNVIPIPDPSVSPLQGNITYSSSNPIYVSGQTGAIEYVDVQWSSSMAASYEVRYGSTNCSDGNLDSSGSISASTSNTSRIHAISGVTPLNVGNNSIRLCLFDATASTLWDSYTLTVTRDDTAPTVSFTPSAGTYGSLAPNVSISCSDTGNSGCNQIAYRSDGSAAGISNGGSAAAGSSLFSSSIALSNNTTTNFSAVAVDKAGNVGSANTASYVVAFGNPTVTIVSLSKNIIKGSDSSSLQWKSDIAGNYSIRVGGTNCTDGTSLTSGAASANTNVTYGISGTDMSAGTNTIRICLTTAGSNQGSSSTSLVRDDVSPQIISTSPALAPSTTAYALSVTQRSFSLTFNEDMDTSSTPNPQHRDQTTTGDPEIKWPGAIGTWSADKRTYTLDIQSNLPEWHKFYLLYTSASFKDVAGNAVASSPTVSVVSGNISLNYGTINDVRNLLASDTKQTTCTDTLGATVACAGTGQDGDLNFLPSGLLLPGFLSGYPSDFVTVDTKNLRYWKTCLYDYEWNGTTCVKQCAMNQMWDGTGCVADAGNPYKTFNRSVEDCSKLNLRNSGAGYAGKKNWRVPTLAEYYTILEYNGTNGNETIPETYFPGALRDNYQRYWTSTNAITISAANRTSLSPAIDPLSNGPINYSAISSLQSWGAWSVSIFGGITQPNNKVKSASWNWPTYNFTSLCIAD</sequence>
<dbReference type="Proteomes" id="UP000232188">
    <property type="component" value="Unassembled WGS sequence"/>
</dbReference>
<dbReference type="Gene3D" id="2.60.40.1220">
    <property type="match status" value="1"/>
</dbReference>